<dbReference type="EMBL" id="FBVY01000042">
    <property type="protein sequence ID" value="CUX02249.1"/>
    <property type="molecule type" value="Genomic_DNA"/>
</dbReference>
<keyword evidence="2" id="KW-1185">Reference proteome</keyword>
<dbReference type="Proteomes" id="UP000191933">
    <property type="component" value="Unassembled WGS sequence"/>
</dbReference>
<accession>A0A9W5B6X8</accession>
<protein>
    <submittedName>
        <fullName evidence="1">Uncharacterized protein</fullName>
    </submittedName>
</protein>
<proteinExistence type="predicted"/>
<evidence type="ECO:0000313" key="2">
    <source>
        <dbReference type="Proteomes" id="UP000191933"/>
    </source>
</evidence>
<gene>
    <name evidence="1" type="ORF">AGR2A_pa40139</name>
</gene>
<reference evidence="1 2" key="1">
    <citation type="submission" date="2016-01" db="EMBL/GenBank/DDBJ databases">
        <authorList>
            <person name="Regsiter A."/>
            <person name="william w."/>
        </authorList>
    </citation>
    <scope>NUCLEOTIDE SEQUENCE [LARGE SCALE GENOMIC DNA]</scope>
    <source>
        <strain evidence="1 2">CFBP 5494</strain>
    </source>
</reference>
<name>A0A9W5B6X8_9HYPH</name>
<evidence type="ECO:0000313" key="1">
    <source>
        <dbReference type="EMBL" id="CUX02249.1"/>
    </source>
</evidence>
<organism evidence="1 2">
    <name type="scientific">Agrobacterium genomosp. 2 str. CFBP 5494</name>
    <dbReference type="NCBI Taxonomy" id="1183436"/>
    <lineage>
        <taxon>Bacteria</taxon>
        <taxon>Pseudomonadati</taxon>
        <taxon>Pseudomonadota</taxon>
        <taxon>Alphaproteobacteria</taxon>
        <taxon>Hyphomicrobiales</taxon>
        <taxon>Rhizobiaceae</taxon>
        <taxon>Rhizobium/Agrobacterium group</taxon>
        <taxon>Agrobacterium</taxon>
        <taxon>Agrobacterium tumefaciens complex</taxon>
    </lineage>
</organism>
<dbReference type="AlphaFoldDB" id="A0A9W5B6X8"/>
<comment type="caution">
    <text evidence="1">The sequence shown here is derived from an EMBL/GenBank/DDBJ whole genome shotgun (WGS) entry which is preliminary data.</text>
</comment>
<sequence length="55" mass="5941">MSRGRLSYTTPRDTIAVIPTGVPAFCVIQPGKASYSASAAFRIPTWKFCHPKASV</sequence>